<evidence type="ECO:0000313" key="3">
    <source>
        <dbReference type="EMBL" id="CAF1231665.1"/>
    </source>
</evidence>
<evidence type="ECO:0000313" key="2">
    <source>
        <dbReference type="EMBL" id="CAF1230214.1"/>
    </source>
</evidence>
<evidence type="ECO:0000313" key="5">
    <source>
        <dbReference type="Proteomes" id="UP000663860"/>
    </source>
</evidence>
<proteinExistence type="predicted"/>
<dbReference type="Proteomes" id="UP000663860">
    <property type="component" value="Unassembled WGS sequence"/>
</dbReference>
<dbReference type="GO" id="GO:0034198">
    <property type="term" value="P:cellular response to amino acid starvation"/>
    <property type="evidence" value="ECO:0007669"/>
    <property type="project" value="TreeGrafter"/>
</dbReference>
<dbReference type="GO" id="GO:0010507">
    <property type="term" value="P:negative regulation of autophagy"/>
    <property type="evidence" value="ECO:0007669"/>
    <property type="project" value="TreeGrafter"/>
</dbReference>
<feature type="compositionally biased region" description="Polar residues" evidence="1">
    <location>
        <begin position="135"/>
        <end position="146"/>
    </location>
</feature>
<feature type="compositionally biased region" description="Polar residues" evidence="1">
    <location>
        <begin position="1"/>
        <end position="14"/>
    </location>
</feature>
<dbReference type="GO" id="GO:0097190">
    <property type="term" value="P:apoptotic signaling pathway"/>
    <property type="evidence" value="ECO:0007669"/>
    <property type="project" value="TreeGrafter"/>
</dbReference>
<reference evidence="2" key="1">
    <citation type="submission" date="2021-02" db="EMBL/GenBank/DDBJ databases">
        <authorList>
            <person name="Nowell W R."/>
        </authorList>
    </citation>
    <scope>NUCLEOTIDE SEQUENCE</scope>
</reference>
<feature type="region of interest" description="Disordered" evidence="1">
    <location>
        <begin position="115"/>
        <end position="146"/>
    </location>
</feature>
<feature type="compositionally biased region" description="Basic and acidic residues" evidence="1">
    <location>
        <begin position="115"/>
        <end position="133"/>
    </location>
</feature>
<dbReference type="Proteomes" id="UP000663891">
    <property type="component" value="Unassembled WGS sequence"/>
</dbReference>
<comment type="caution">
    <text evidence="2">The sequence shown here is derived from an EMBL/GenBank/DDBJ whole genome shotgun (WGS) entry which is preliminary data.</text>
</comment>
<sequence>MSDQAGSTDTSASSDLKAGHAPATKVGGMRVGAPRPRHTSHGEEKDAGDNVEGGQETSGDKAASGANEGQSGSAAAGEGADDEEASAAVANRAAGEMVSGTFVPIQKAFPAEAVKHIHDKPGTHPKHEFHANPRNEAQQYINQPRK</sequence>
<dbReference type="PANTHER" id="PTHR13177:SF4">
    <property type="entry name" value="GEO09647P1"/>
    <property type="match status" value="1"/>
</dbReference>
<dbReference type="AlphaFoldDB" id="A0A814YKA5"/>
<name>A0A814YKA5_9BILA</name>
<organism evidence="2 5">
    <name type="scientific">Adineta steineri</name>
    <dbReference type="NCBI Taxonomy" id="433720"/>
    <lineage>
        <taxon>Eukaryota</taxon>
        <taxon>Metazoa</taxon>
        <taxon>Spiralia</taxon>
        <taxon>Gnathifera</taxon>
        <taxon>Rotifera</taxon>
        <taxon>Eurotatoria</taxon>
        <taxon>Bdelloidea</taxon>
        <taxon>Adinetida</taxon>
        <taxon>Adinetidae</taxon>
        <taxon>Adineta</taxon>
    </lineage>
</organism>
<gene>
    <name evidence="2" type="ORF">IZO911_LOCUS30211</name>
    <name evidence="4" type="ORF">OKA104_LOCUS13155</name>
    <name evidence="3" type="ORF">VCS650_LOCUS27285</name>
</gene>
<dbReference type="Proteomes" id="UP000663881">
    <property type="component" value="Unassembled WGS sequence"/>
</dbReference>
<evidence type="ECO:0000313" key="4">
    <source>
        <dbReference type="EMBL" id="CAF3710627.1"/>
    </source>
</evidence>
<dbReference type="EMBL" id="CAJNOE010000467">
    <property type="protein sequence ID" value="CAF1230214.1"/>
    <property type="molecule type" value="Genomic_DNA"/>
</dbReference>
<dbReference type="Pfam" id="PF15228">
    <property type="entry name" value="DAP"/>
    <property type="match status" value="1"/>
</dbReference>
<dbReference type="EMBL" id="CAJOAY010000656">
    <property type="protein sequence ID" value="CAF3710627.1"/>
    <property type="molecule type" value="Genomic_DNA"/>
</dbReference>
<dbReference type="EMBL" id="CAJNON010000381">
    <property type="protein sequence ID" value="CAF1231665.1"/>
    <property type="molecule type" value="Genomic_DNA"/>
</dbReference>
<dbReference type="OrthoDB" id="5973225at2759"/>
<dbReference type="GO" id="GO:0070513">
    <property type="term" value="F:death domain binding"/>
    <property type="evidence" value="ECO:0007669"/>
    <property type="project" value="TreeGrafter"/>
</dbReference>
<feature type="region of interest" description="Disordered" evidence="1">
    <location>
        <begin position="1"/>
        <end position="88"/>
    </location>
</feature>
<feature type="compositionally biased region" description="Low complexity" evidence="1">
    <location>
        <begin position="62"/>
        <end position="78"/>
    </location>
</feature>
<protein>
    <submittedName>
        <fullName evidence="2">Uncharacterized protein</fullName>
    </submittedName>
</protein>
<dbReference type="InterPro" id="IPR024130">
    <property type="entry name" value="DAP1/DAPL1"/>
</dbReference>
<evidence type="ECO:0000256" key="1">
    <source>
        <dbReference type="SAM" id="MobiDB-lite"/>
    </source>
</evidence>
<accession>A0A814YKA5</accession>
<dbReference type="PANTHER" id="PTHR13177">
    <property type="entry name" value="DEATH-ASSOCIATED PROTEIN 1"/>
    <property type="match status" value="1"/>
</dbReference>